<feature type="non-terminal residue" evidence="1">
    <location>
        <position position="88"/>
    </location>
</feature>
<name>A0ACD3A4D1_9AGAR</name>
<accession>A0ACD3A4D1</accession>
<keyword evidence="2" id="KW-1185">Reference proteome</keyword>
<protein>
    <submittedName>
        <fullName evidence="1">Uncharacterized protein</fullName>
    </submittedName>
</protein>
<organism evidence="1 2">
    <name type="scientific">Pluteus cervinus</name>
    <dbReference type="NCBI Taxonomy" id="181527"/>
    <lineage>
        <taxon>Eukaryota</taxon>
        <taxon>Fungi</taxon>
        <taxon>Dikarya</taxon>
        <taxon>Basidiomycota</taxon>
        <taxon>Agaricomycotina</taxon>
        <taxon>Agaricomycetes</taxon>
        <taxon>Agaricomycetidae</taxon>
        <taxon>Agaricales</taxon>
        <taxon>Pluteineae</taxon>
        <taxon>Pluteaceae</taxon>
        <taxon>Pluteus</taxon>
    </lineage>
</organism>
<feature type="non-terminal residue" evidence="1">
    <location>
        <position position="1"/>
    </location>
</feature>
<dbReference type="EMBL" id="ML208757">
    <property type="protein sequence ID" value="TFK60572.1"/>
    <property type="molecule type" value="Genomic_DNA"/>
</dbReference>
<gene>
    <name evidence="1" type="ORF">BDN72DRAFT_721349</name>
</gene>
<sequence length="88" mass="9706">SRGRLGRIPLVLNMPVLISQNLDVELGVVNGSVGYVRSIRFYRDGKGRRRLSCVIVEVPDAKNAAIDGLPPNHFPVAVDTIDLKLRNK</sequence>
<proteinExistence type="predicted"/>
<reference evidence="1 2" key="1">
    <citation type="journal article" date="2019" name="Nat. Ecol. Evol.">
        <title>Megaphylogeny resolves global patterns of mushroom evolution.</title>
        <authorList>
            <person name="Varga T."/>
            <person name="Krizsan K."/>
            <person name="Foldi C."/>
            <person name="Dima B."/>
            <person name="Sanchez-Garcia M."/>
            <person name="Sanchez-Ramirez S."/>
            <person name="Szollosi G.J."/>
            <person name="Szarkandi J.G."/>
            <person name="Papp V."/>
            <person name="Albert L."/>
            <person name="Andreopoulos W."/>
            <person name="Angelini C."/>
            <person name="Antonin V."/>
            <person name="Barry K.W."/>
            <person name="Bougher N.L."/>
            <person name="Buchanan P."/>
            <person name="Buyck B."/>
            <person name="Bense V."/>
            <person name="Catcheside P."/>
            <person name="Chovatia M."/>
            <person name="Cooper J."/>
            <person name="Damon W."/>
            <person name="Desjardin D."/>
            <person name="Finy P."/>
            <person name="Geml J."/>
            <person name="Haridas S."/>
            <person name="Hughes K."/>
            <person name="Justo A."/>
            <person name="Karasinski D."/>
            <person name="Kautmanova I."/>
            <person name="Kiss B."/>
            <person name="Kocsube S."/>
            <person name="Kotiranta H."/>
            <person name="LaButti K.M."/>
            <person name="Lechner B.E."/>
            <person name="Liimatainen K."/>
            <person name="Lipzen A."/>
            <person name="Lukacs Z."/>
            <person name="Mihaltcheva S."/>
            <person name="Morgado L.N."/>
            <person name="Niskanen T."/>
            <person name="Noordeloos M.E."/>
            <person name="Ohm R.A."/>
            <person name="Ortiz-Santana B."/>
            <person name="Ovrebo C."/>
            <person name="Racz N."/>
            <person name="Riley R."/>
            <person name="Savchenko A."/>
            <person name="Shiryaev A."/>
            <person name="Soop K."/>
            <person name="Spirin V."/>
            <person name="Szebenyi C."/>
            <person name="Tomsovsky M."/>
            <person name="Tulloss R.E."/>
            <person name="Uehling J."/>
            <person name="Grigoriev I.V."/>
            <person name="Vagvolgyi C."/>
            <person name="Papp T."/>
            <person name="Martin F.M."/>
            <person name="Miettinen O."/>
            <person name="Hibbett D.S."/>
            <person name="Nagy L.G."/>
        </authorList>
    </citation>
    <scope>NUCLEOTIDE SEQUENCE [LARGE SCALE GENOMIC DNA]</scope>
    <source>
        <strain evidence="1 2">NL-1719</strain>
    </source>
</reference>
<dbReference type="Proteomes" id="UP000308600">
    <property type="component" value="Unassembled WGS sequence"/>
</dbReference>
<evidence type="ECO:0000313" key="1">
    <source>
        <dbReference type="EMBL" id="TFK60572.1"/>
    </source>
</evidence>
<evidence type="ECO:0000313" key="2">
    <source>
        <dbReference type="Proteomes" id="UP000308600"/>
    </source>
</evidence>